<proteinExistence type="predicted"/>
<dbReference type="AlphaFoldDB" id="A0A0C1ZMS2"/>
<evidence type="ECO:0000313" key="3">
    <source>
        <dbReference type="Proteomes" id="UP000031599"/>
    </source>
</evidence>
<protein>
    <recommendedName>
        <fullName evidence="1">Glucose/Sorbosone dehydrogenase domain-containing protein</fullName>
    </recommendedName>
</protein>
<dbReference type="Gene3D" id="2.120.10.30">
    <property type="entry name" value="TolB, C-terminal domain"/>
    <property type="match status" value="1"/>
</dbReference>
<dbReference type="Proteomes" id="UP000031599">
    <property type="component" value="Unassembled WGS sequence"/>
</dbReference>
<dbReference type="InterPro" id="IPR011042">
    <property type="entry name" value="6-blade_b-propeller_TolB-like"/>
</dbReference>
<feature type="domain" description="Glucose/Sorbosone dehydrogenase" evidence="1">
    <location>
        <begin position="54"/>
        <end position="316"/>
    </location>
</feature>
<organism evidence="2 3">
    <name type="scientific">Enhygromyxa salina</name>
    <dbReference type="NCBI Taxonomy" id="215803"/>
    <lineage>
        <taxon>Bacteria</taxon>
        <taxon>Pseudomonadati</taxon>
        <taxon>Myxococcota</taxon>
        <taxon>Polyangia</taxon>
        <taxon>Nannocystales</taxon>
        <taxon>Nannocystaceae</taxon>
        <taxon>Enhygromyxa</taxon>
    </lineage>
</organism>
<dbReference type="PANTHER" id="PTHR19328:SF75">
    <property type="entry name" value="ALDOSE SUGAR DEHYDROGENASE YLII"/>
    <property type="match status" value="1"/>
</dbReference>
<dbReference type="InterPro" id="IPR011041">
    <property type="entry name" value="Quinoprot_gluc/sorb_DH_b-prop"/>
</dbReference>
<evidence type="ECO:0000259" key="1">
    <source>
        <dbReference type="Pfam" id="PF07995"/>
    </source>
</evidence>
<accession>A0A0C1ZMS2</accession>
<evidence type="ECO:0000313" key="2">
    <source>
        <dbReference type="EMBL" id="KIG18729.1"/>
    </source>
</evidence>
<reference evidence="2 3" key="1">
    <citation type="submission" date="2014-12" db="EMBL/GenBank/DDBJ databases">
        <title>Genome assembly of Enhygromyxa salina DSM 15201.</title>
        <authorList>
            <person name="Sharma G."/>
            <person name="Subramanian S."/>
        </authorList>
    </citation>
    <scope>NUCLEOTIDE SEQUENCE [LARGE SCALE GENOMIC DNA]</scope>
    <source>
        <strain evidence="2 3">DSM 15201</strain>
    </source>
</reference>
<sequence length="667" mass="71162">MARARIHLQKVAQRSPRCSTAAIQLTRVFPNVDVEAGVVLTQRPGDASRWYLATQSGVVYSFANEADAVPSVFIDVTDKLATASEAGLLGLAFHPQFASNGYVYLSFTTPGAGAFTSRVARYHSDDDGLSLNPASETVIFDLTQPYTNHNGGDIHFGPDGFLYIGFGDGGSKEDPNGHGQNTDTLLGSMLRIDVDGASPYAIPADNPFAAGGGAPEIFAWGLRNPWRFSFDRETGDLWAGDVGQYDWEEVDRIRLGGNYGWNLKEGAHCFAVDPCDQPELIDPVAAYANPDDASVVGGYVYRGAAMPELIGSYLYTDFYLGTIWAVVEGGEPSVLLGSSGHAFGAFGEDLNGELYGVDYGGGIWRLDPNANAGVASDLPTSLRATGCVDADDPTQPPASALRYEINVPFWSDGADKSRWLHLAEGESITVEADGDWSLPPGSVAVKLFTLGDRPVETRLLVHHDDGRWAGYSYAWNEDGSDAQLLRDGEVRSFGAQQWLYPSRAECMSCHTRAAGISLGLETGQLQRDGQLEDLVARGGLGSVPVGDALPRLDGDAPLEDRARAYLHANCSHCHRAAGPSNTPGNYRYDRYLVDPAEIGVCGVPPVAGDLGVPGALIVAPGDPSSSVLSLRLHADDENRMPQLGSLIHDDAGIALIDAWITALVGCP</sequence>
<dbReference type="SUPFAM" id="SSF50952">
    <property type="entry name" value="Soluble quinoprotein glucose dehydrogenase"/>
    <property type="match status" value="1"/>
</dbReference>
<name>A0A0C1ZMS2_9BACT</name>
<dbReference type="EMBL" id="JMCC02000009">
    <property type="protein sequence ID" value="KIG18729.1"/>
    <property type="molecule type" value="Genomic_DNA"/>
</dbReference>
<dbReference type="Pfam" id="PF07995">
    <property type="entry name" value="GSDH"/>
    <property type="match status" value="1"/>
</dbReference>
<dbReference type="InterPro" id="IPR012938">
    <property type="entry name" value="Glc/Sorbosone_DH"/>
</dbReference>
<dbReference type="PANTHER" id="PTHR19328">
    <property type="entry name" value="HEDGEHOG-INTERACTING PROTEIN"/>
    <property type="match status" value="1"/>
</dbReference>
<comment type="caution">
    <text evidence="2">The sequence shown here is derived from an EMBL/GenBank/DDBJ whole genome shotgun (WGS) entry which is preliminary data.</text>
</comment>
<gene>
    <name evidence="2" type="ORF">DB30_07744</name>
</gene>